<evidence type="ECO:0000313" key="3">
    <source>
        <dbReference type="Proteomes" id="UP000574276"/>
    </source>
</evidence>
<evidence type="ECO:0000259" key="1">
    <source>
        <dbReference type="Pfam" id="PF12392"/>
    </source>
</evidence>
<dbReference type="Pfam" id="PF12392">
    <property type="entry name" value="DUF3656"/>
    <property type="match status" value="1"/>
</dbReference>
<feature type="domain" description="Peptidase U32 collagenase" evidence="1">
    <location>
        <begin position="412"/>
        <end position="527"/>
    </location>
</feature>
<dbReference type="PANTHER" id="PTHR30217:SF10">
    <property type="entry name" value="23S RRNA 5-HYDROXYCYTIDINE C2501 SYNTHASE"/>
    <property type="match status" value="1"/>
</dbReference>
<dbReference type="Pfam" id="PF01136">
    <property type="entry name" value="Peptidase_U32"/>
    <property type="match status" value="2"/>
</dbReference>
<dbReference type="PROSITE" id="PS01276">
    <property type="entry name" value="PEPTIDASE_U32"/>
    <property type="match status" value="1"/>
</dbReference>
<comment type="caution">
    <text evidence="2">The sequence shown here is derived from an EMBL/GenBank/DDBJ whole genome shotgun (WGS) entry which is preliminary data.</text>
</comment>
<proteinExistence type="predicted"/>
<name>A0A839K2M3_9FIRM</name>
<sequence length="844" mass="96635">MKRKIEILAPAGSYEGMKAAMNAGCDAVYIGGSSFGARAYANNLDEATLLHAIDEAHIRGKHLYLTVNTLIKEQERIEQLYQFLEKYYLQGLDAVIVQDVGVMHFIHQHFPELPIHASTQTTLTMAEGANLLRDYGVTRLVTARELNLQEIKNIRENTDLEIETFVHGALCYCYSGQCLMSSMIGGRSGNRGRCAQPCRMPYQFYNDERRLSSNKEKYLLSPKDINTIPLIPELVEAGIDSFKIEGRMKRPEYAAAVSAMYRKYVDYYLEYGKEKYLEFNKKNDYRRDLLALQDIYNRGGFSQGYGKSHNGKDMMSLYRPNHSGVFAGKVTEIKGIQIAIKLQEDINAQDILEIRHNEENIYEFTVKDPHKKGDILIANVGRRLVDRSQEKNKKDKRKSVQPDIPVRIGDSVYRTKNNELLEQISKDYLEKERKIGITGVLTARQGEELRLSISYGNCTVTATQGVVSQAVKQPVSKEKLAASIEKTGDTLFYFDKLEIDTQGDIFVPVAWLNEVRREAIHQLEQKVAIQYRRSSINLQSVQEPINKSYTLEKGPDTDAMQISVTIQTEDQFTAVLSYSEISCVYVEYDMFTMDNLLNMAEKAAKAGKELYLSLPHICRLKEYNILNMDMAELGKNKNIHGFIVKNFEEAALLKPLLSDSRPLKELILNYNMYIYNKEAKVFWREQGIHRFTAPVELNVQELKKLGITDCDMIVYGYQPLMISAQCLFESTQGCLKRKKGQSNSSRELYHKGYLTDRLGKKFYVQTNCRECYNIIYNGQALSLLQYAPEIRNLGPARIRLDFTKESKDEAKQVLSAFTDTFYYGRQSMEARSDYTTGHFKRGID</sequence>
<reference evidence="2 3" key="1">
    <citation type="submission" date="2020-07" db="EMBL/GenBank/DDBJ databases">
        <title>Characterization and genome sequencing of isolate MD1, a novel member within the family Lachnospiraceae.</title>
        <authorList>
            <person name="Rettenmaier R."/>
            <person name="Di Bello L."/>
            <person name="Zinser C."/>
            <person name="Scheitz K."/>
            <person name="Liebl W."/>
            <person name="Zverlov V."/>
        </authorList>
    </citation>
    <scope>NUCLEOTIDE SEQUENCE [LARGE SCALE GENOMIC DNA]</scope>
    <source>
        <strain evidence="2 3">MD1</strain>
    </source>
</reference>
<dbReference type="PANTHER" id="PTHR30217">
    <property type="entry name" value="PEPTIDASE U32 FAMILY"/>
    <property type="match status" value="1"/>
</dbReference>
<protein>
    <submittedName>
        <fullName evidence="2">U32 family peptidase</fullName>
    </submittedName>
</protein>
<dbReference type="InterPro" id="IPR051454">
    <property type="entry name" value="RNA/ubiquinone_mod_enzymes"/>
</dbReference>
<accession>A0A839K2M3</accession>
<dbReference type="InterPro" id="IPR020988">
    <property type="entry name" value="Pept_U32_collagenase"/>
</dbReference>
<keyword evidence="3" id="KW-1185">Reference proteome</keyword>
<dbReference type="EMBL" id="JACEGA010000001">
    <property type="protein sequence ID" value="MBB2183638.1"/>
    <property type="molecule type" value="Genomic_DNA"/>
</dbReference>
<dbReference type="Proteomes" id="UP000574276">
    <property type="component" value="Unassembled WGS sequence"/>
</dbReference>
<dbReference type="RefSeq" id="WP_228353268.1">
    <property type="nucleotide sequence ID" value="NZ_JACEGA010000001.1"/>
</dbReference>
<dbReference type="InterPro" id="IPR001539">
    <property type="entry name" value="Peptidase_U32"/>
</dbReference>
<organism evidence="2 3">
    <name type="scientific">Variimorphobacter saccharofermentans</name>
    <dbReference type="NCBI Taxonomy" id="2755051"/>
    <lineage>
        <taxon>Bacteria</taxon>
        <taxon>Bacillati</taxon>
        <taxon>Bacillota</taxon>
        <taxon>Clostridia</taxon>
        <taxon>Lachnospirales</taxon>
        <taxon>Lachnospiraceae</taxon>
        <taxon>Variimorphobacter</taxon>
    </lineage>
</organism>
<dbReference type="AlphaFoldDB" id="A0A839K2M3"/>
<evidence type="ECO:0000313" key="2">
    <source>
        <dbReference type="EMBL" id="MBB2183638.1"/>
    </source>
</evidence>
<gene>
    <name evidence="2" type="ORF">H0486_12215</name>
</gene>